<dbReference type="GO" id="GO:0016705">
    <property type="term" value="F:oxidoreductase activity, acting on paired donors, with incorporation or reduction of molecular oxygen"/>
    <property type="evidence" value="ECO:0007669"/>
    <property type="project" value="InterPro"/>
</dbReference>
<evidence type="ECO:0000256" key="8">
    <source>
        <dbReference type="PIRSR" id="PIRSR602401-1"/>
    </source>
</evidence>
<dbReference type="Proteomes" id="UP000283509">
    <property type="component" value="Unassembled WGS sequence"/>
</dbReference>
<evidence type="ECO:0000256" key="2">
    <source>
        <dbReference type="ARBA" id="ARBA00010617"/>
    </source>
</evidence>
<evidence type="ECO:0000313" key="10">
    <source>
        <dbReference type="EMBL" id="ROT76613.1"/>
    </source>
</evidence>
<gene>
    <name evidence="10" type="ORF">C7M84_004798</name>
</gene>
<feature type="compositionally biased region" description="Basic and acidic residues" evidence="9">
    <location>
        <begin position="12"/>
        <end position="24"/>
    </location>
</feature>
<reference evidence="10 11" key="1">
    <citation type="submission" date="2018-04" db="EMBL/GenBank/DDBJ databases">
        <authorList>
            <person name="Zhang X."/>
            <person name="Yuan J."/>
            <person name="Li F."/>
            <person name="Xiang J."/>
        </authorList>
    </citation>
    <scope>NUCLEOTIDE SEQUENCE [LARGE SCALE GENOMIC DNA]</scope>
    <source>
        <tissue evidence="10">Muscle</tissue>
    </source>
</reference>
<evidence type="ECO:0000256" key="1">
    <source>
        <dbReference type="ARBA" id="ARBA00001971"/>
    </source>
</evidence>
<dbReference type="InterPro" id="IPR001128">
    <property type="entry name" value="Cyt_P450"/>
</dbReference>
<dbReference type="PRINTS" id="PR00463">
    <property type="entry name" value="EP450I"/>
</dbReference>
<feature type="binding site" description="axial binding residue" evidence="8">
    <location>
        <position position="778"/>
    </location>
    <ligand>
        <name>heme</name>
        <dbReference type="ChEBI" id="CHEBI:30413"/>
    </ligand>
    <ligandPart>
        <name>Fe</name>
        <dbReference type="ChEBI" id="CHEBI:18248"/>
    </ligandPart>
</feature>
<evidence type="ECO:0008006" key="12">
    <source>
        <dbReference type="Google" id="ProtNLM"/>
    </source>
</evidence>
<feature type="region of interest" description="Disordered" evidence="9">
    <location>
        <begin position="1"/>
        <end position="134"/>
    </location>
</feature>
<name>A0A3R7MAK3_PENVA</name>
<dbReference type="FunFam" id="1.10.630.10:FF:000006">
    <property type="entry name" value="Cytochrome P450 302a1, mitochondrial"/>
    <property type="match status" value="1"/>
</dbReference>
<evidence type="ECO:0000256" key="9">
    <source>
        <dbReference type="SAM" id="MobiDB-lite"/>
    </source>
</evidence>
<reference evidence="10 11" key="2">
    <citation type="submission" date="2019-01" db="EMBL/GenBank/DDBJ databases">
        <title>The decoding of complex shrimp genome reveals the adaptation for benthos swimmer, frequently molting mechanism and breeding impact on genome.</title>
        <authorList>
            <person name="Sun Y."/>
            <person name="Gao Y."/>
            <person name="Yu Y."/>
        </authorList>
    </citation>
    <scope>NUCLEOTIDE SEQUENCE [LARGE SCALE GENOMIC DNA]</scope>
    <source>
        <tissue evidence="10">Muscle</tissue>
    </source>
</reference>
<evidence type="ECO:0000256" key="6">
    <source>
        <dbReference type="ARBA" id="ARBA00023004"/>
    </source>
</evidence>
<comment type="similarity">
    <text evidence="2">Belongs to the cytochrome P450 family.</text>
</comment>
<dbReference type="PANTHER" id="PTHR24279">
    <property type="entry name" value="CYTOCHROME P450"/>
    <property type="match status" value="1"/>
</dbReference>
<dbReference type="InterPro" id="IPR017972">
    <property type="entry name" value="Cyt_P450_CS"/>
</dbReference>
<dbReference type="Gene3D" id="1.10.630.10">
    <property type="entry name" value="Cytochrome P450"/>
    <property type="match status" value="1"/>
</dbReference>
<dbReference type="EMBL" id="QCYY01001634">
    <property type="protein sequence ID" value="ROT76613.1"/>
    <property type="molecule type" value="Genomic_DNA"/>
</dbReference>
<dbReference type="PRINTS" id="PR00385">
    <property type="entry name" value="P450"/>
</dbReference>
<dbReference type="OrthoDB" id="3945418at2759"/>
<comment type="cofactor">
    <cofactor evidence="1 8">
        <name>heme</name>
        <dbReference type="ChEBI" id="CHEBI:30413"/>
    </cofactor>
</comment>
<keyword evidence="3 8" id="KW-0349">Heme</keyword>
<feature type="region of interest" description="Disordered" evidence="9">
    <location>
        <begin position="183"/>
        <end position="206"/>
    </location>
</feature>
<dbReference type="CDD" id="cd11054">
    <property type="entry name" value="CYP24A1-like"/>
    <property type="match status" value="1"/>
</dbReference>
<dbReference type="GO" id="GO:0004497">
    <property type="term" value="F:monooxygenase activity"/>
    <property type="evidence" value="ECO:0007669"/>
    <property type="project" value="UniProtKB-KW"/>
</dbReference>
<dbReference type="PROSITE" id="PS00086">
    <property type="entry name" value="CYTOCHROME_P450"/>
    <property type="match status" value="1"/>
</dbReference>
<sequence length="794" mass="89855">MNFGPSLGPKPGPEKREKNRKRETPQQPRYGGPDDKERRTISVWWLAQDAPARGAGGSVRTQLRRRKNAREGTTKDPRNFEHAVRKEEEKRARIPKETKDPEATSSSKTNSTVTRRKRSLNATTRSSASVENPPCSSLDSILYWVALTVGFFSLSLVCFAMCRGPRHTNPTLTNHRRRGSWTFFSRRNSRKRSGRASSTEGNVGSVYSKEDDENSFFEIVAVYDTLHDAPGNSVSPDPRLNCDDNRDATEVLENVTHDVTSAVHNEDLDNLTTHPIVIRLEHSLHSRSVIHCLAKVFCARFTSSYTMVLLVKKRALLASLSRRAVISRCLGSSSIQEQLAVPLEEEIRDAKPISEIPGPKSYPVVGSLLTIMKGHQFDKMAAHKFYLHMRDTHGHIYRMTVPIAGNFTVVSNPDDCEKLLRVTMHNPQRLPLDSIKAVREETVDGFFKENTGLLLENGEKWWRVRSKVQTPMMKPKMVGAYLQQMDEVSREFTDRIAQLQEEHGEMPSDFQFELYKWALESVSLVALNRRMGCLNPDVAQDSETVRLIGIVNGIFQALNDLEMGSMLWRLVRTPTYNTLKRRHGEFLEIAMRNIQETEAAILAEDPENERELSLMETLLLTEGLTRKDVLTLILDMLTAGIDTTSHTLGFALYLLARNPQAQAKLHEELDTVLGDHQGPLLPKHMAQLSYLKAVIRETLRIFPIAIAMVRILDQDAVLGGYVLPKGEKVIYPNMIAAWDEHYFPRAKEFIPDRWLRGRPLGPIHPYASLPFGAGTRMCIGRRIAEQEMSCNASQ</sequence>
<dbReference type="GO" id="GO:0020037">
    <property type="term" value="F:heme binding"/>
    <property type="evidence" value="ECO:0007669"/>
    <property type="project" value="InterPro"/>
</dbReference>
<feature type="compositionally biased region" description="Polar residues" evidence="9">
    <location>
        <begin position="103"/>
        <end position="113"/>
    </location>
</feature>
<dbReference type="STRING" id="6689.A0A3R7MAK3"/>
<feature type="compositionally biased region" description="Polar residues" evidence="9">
    <location>
        <begin position="120"/>
        <end position="134"/>
    </location>
</feature>
<proteinExistence type="inferred from homology"/>
<evidence type="ECO:0000313" key="11">
    <source>
        <dbReference type="Proteomes" id="UP000283509"/>
    </source>
</evidence>
<comment type="caution">
    <text evidence="10">The sequence shown here is derived from an EMBL/GenBank/DDBJ whole genome shotgun (WGS) entry which is preliminary data.</text>
</comment>
<dbReference type="GO" id="GO:0005506">
    <property type="term" value="F:iron ion binding"/>
    <property type="evidence" value="ECO:0007669"/>
    <property type="project" value="InterPro"/>
</dbReference>
<accession>A0A3R7MAK3</accession>
<keyword evidence="4 8" id="KW-0479">Metal-binding</keyword>
<evidence type="ECO:0000256" key="4">
    <source>
        <dbReference type="ARBA" id="ARBA00022723"/>
    </source>
</evidence>
<dbReference type="PANTHER" id="PTHR24279:SF120">
    <property type="entry name" value="CYTOCHROME P450"/>
    <property type="match status" value="1"/>
</dbReference>
<dbReference type="InterPro" id="IPR036396">
    <property type="entry name" value="Cyt_P450_sf"/>
</dbReference>
<evidence type="ECO:0000256" key="3">
    <source>
        <dbReference type="ARBA" id="ARBA00022617"/>
    </source>
</evidence>
<keyword evidence="11" id="KW-1185">Reference proteome</keyword>
<organism evidence="10 11">
    <name type="scientific">Penaeus vannamei</name>
    <name type="common">Whiteleg shrimp</name>
    <name type="synonym">Litopenaeus vannamei</name>
    <dbReference type="NCBI Taxonomy" id="6689"/>
    <lineage>
        <taxon>Eukaryota</taxon>
        <taxon>Metazoa</taxon>
        <taxon>Ecdysozoa</taxon>
        <taxon>Arthropoda</taxon>
        <taxon>Crustacea</taxon>
        <taxon>Multicrustacea</taxon>
        <taxon>Malacostraca</taxon>
        <taxon>Eumalacostraca</taxon>
        <taxon>Eucarida</taxon>
        <taxon>Decapoda</taxon>
        <taxon>Dendrobranchiata</taxon>
        <taxon>Penaeoidea</taxon>
        <taxon>Penaeidae</taxon>
        <taxon>Penaeus</taxon>
    </lineage>
</organism>
<evidence type="ECO:0000256" key="5">
    <source>
        <dbReference type="ARBA" id="ARBA00023002"/>
    </source>
</evidence>
<keyword evidence="7" id="KW-0503">Monooxygenase</keyword>
<dbReference type="InterPro" id="IPR050479">
    <property type="entry name" value="CYP11_CYP27_families"/>
</dbReference>
<protein>
    <recommendedName>
        <fullName evidence="12">Cytochrome P450</fullName>
    </recommendedName>
</protein>
<keyword evidence="5" id="KW-0560">Oxidoreductase</keyword>
<keyword evidence="6 8" id="KW-0408">Iron</keyword>
<evidence type="ECO:0000256" key="7">
    <source>
        <dbReference type="ARBA" id="ARBA00023033"/>
    </source>
</evidence>
<dbReference type="AlphaFoldDB" id="A0A3R7MAK3"/>
<feature type="compositionally biased region" description="Basic and acidic residues" evidence="9">
    <location>
        <begin position="69"/>
        <end position="102"/>
    </location>
</feature>
<dbReference type="Pfam" id="PF00067">
    <property type="entry name" value="p450"/>
    <property type="match status" value="1"/>
</dbReference>
<dbReference type="SUPFAM" id="SSF48264">
    <property type="entry name" value="Cytochrome P450"/>
    <property type="match status" value="1"/>
</dbReference>
<dbReference type="InterPro" id="IPR002401">
    <property type="entry name" value="Cyt_P450_E_grp-I"/>
</dbReference>